<dbReference type="InterPro" id="IPR036928">
    <property type="entry name" value="AS_sf"/>
</dbReference>
<reference evidence="10 11" key="1">
    <citation type="submission" date="2019-07" db="EMBL/GenBank/DDBJ databases">
        <title>Genomic Encyclopedia of Archaeal and Bacterial Type Strains, Phase II (KMG-II): from individual species to whole genera.</title>
        <authorList>
            <person name="Goeker M."/>
        </authorList>
    </citation>
    <scope>NUCLEOTIDE SEQUENCE [LARGE SCALE GENOMIC DNA]</scope>
    <source>
        <strain evidence="10 11">DSM 46842</strain>
    </source>
</reference>
<evidence type="ECO:0000256" key="8">
    <source>
        <dbReference type="HAMAP-Rule" id="MF_00120"/>
    </source>
</evidence>
<dbReference type="Pfam" id="PF01425">
    <property type="entry name" value="Amidase"/>
    <property type="match status" value="1"/>
</dbReference>
<feature type="active site" description="Acyl-ester intermediate" evidence="8">
    <location>
        <position position="181"/>
    </location>
</feature>
<comment type="subunit">
    <text evidence="8">Heterotrimer of A, B and C subunits.</text>
</comment>
<feature type="domain" description="Amidase" evidence="9">
    <location>
        <begin position="27"/>
        <end position="483"/>
    </location>
</feature>
<keyword evidence="5 8" id="KW-0648">Protein biosynthesis</keyword>
<protein>
    <recommendedName>
        <fullName evidence="8">Glutamyl-tRNA(Gln) amidotransferase subunit A</fullName>
        <shortName evidence="8">Glu-ADT subunit A</shortName>
        <ecNumber evidence="8">6.3.5.7</ecNumber>
    </recommendedName>
</protein>
<evidence type="ECO:0000256" key="4">
    <source>
        <dbReference type="ARBA" id="ARBA00022840"/>
    </source>
</evidence>
<dbReference type="NCBIfam" id="TIGR00132">
    <property type="entry name" value="gatA"/>
    <property type="match status" value="1"/>
</dbReference>
<dbReference type="PROSITE" id="PS00571">
    <property type="entry name" value="AMIDASES"/>
    <property type="match status" value="1"/>
</dbReference>
<proteinExistence type="inferred from homology"/>
<dbReference type="InterPro" id="IPR004412">
    <property type="entry name" value="GatA"/>
</dbReference>
<evidence type="ECO:0000256" key="3">
    <source>
        <dbReference type="ARBA" id="ARBA00022741"/>
    </source>
</evidence>
<organism evidence="10 11">
    <name type="scientific">Blastococcus xanthinilyticus</name>
    <dbReference type="NCBI Taxonomy" id="1564164"/>
    <lineage>
        <taxon>Bacteria</taxon>
        <taxon>Bacillati</taxon>
        <taxon>Actinomycetota</taxon>
        <taxon>Actinomycetes</taxon>
        <taxon>Geodermatophilales</taxon>
        <taxon>Geodermatophilaceae</taxon>
        <taxon>Blastococcus</taxon>
    </lineage>
</organism>
<evidence type="ECO:0000256" key="6">
    <source>
        <dbReference type="ARBA" id="ARBA00025295"/>
    </source>
</evidence>
<dbReference type="AlphaFoldDB" id="A0A5S5CSP5"/>
<dbReference type="PANTHER" id="PTHR11895">
    <property type="entry name" value="TRANSAMIDASE"/>
    <property type="match status" value="1"/>
</dbReference>
<dbReference type="Gene3D" id="3.90.1300.10">
    <property type="entry name" value="Amidase signature (AS) domain"/>
    <property type="match status" value="1"/>
</dbReference>
<feature type="active site" description="Charge relay system" evidence="8">
    <location>
        <position position="157"/>
    </location>
</feature>
<evidence type="ECO:0000256" key="1">
    <source>
        <dbReference type="ARBA" id="ARBA00008069"/>
    </source>
</evidence>
<dbReference type="GO" id="GO:0005524">
    <property type="term" value="F:ATP binding"/>
    <property type="evidence" value="ECO:0007669"/>
    <property type="project" value="UniProtKB-KW"/>
</dbReference>
<keyword evidence="2 8" id="KW-0436">Ligase</keyword>
<evidence type="ECO:0000256" key="2">
    <source>
        <dbReference type="ARBA" id="ARBA00022598"/>
    </source>
</evidence>
<dbReference type="HAMAP" id="MF_00120">
    <property type="entry name" value="GatA"/>
    <property type="match status" value="1"/>
</dbReference>
<dbReference type="PANTHER" id="PTHR11895:SF151">
    <property type="entry name" value="GLUTAMYL-TRNA(GLN) AMIDOTRANSFERASE SUBUNIT A"/>
    <property type="match status" value="1"/>
</dbReference>
<dbReference type="InterPro" id="IPR020556">
    <property type="entry name" value="Amidase_CS"/>
</dbReference>
<dbReference type="InterPro" id="IPR023631">
    <property type="entry name" value="Amidase_dom"/>
</dbReference>
<keyword evidence="10" id="KW-0808">Transferase</keyword>
<keyword evidence="4 8" id="KW-0067">ATP-binding</keyword>
<dbReference type="GO" id="GO:0050567">
    <property type="term" value="F:glutaminyl-tRNA synthase (glutamine-hydrolyzing) activity"/>
    <property type="evidence" value="ECO:0007669"/>
    <property type="project" value="UniProtKB-UniRule"/>
</dbReference>
<keyword evidence="3 8" id="KW-0547">Nucleotide-binding</keyword>
<evidence type="ECO:0000313" key="10">
    <source>
        <dbReference type="EMBL" id="TYP85958.1"/>
    </source>
</evidence>
<dbReference type="RefSeq" id="WP_166534290.1">
    <property type="nucleotide sequence ID" value="NZ_VNHW01000011.1"/>
</dbReference>
<evidence type="ECO:0000256" key="7">
    <source>
        <dbReference type="ARBA" id="ARBA00047407"/>
    </source>
</evidence>
<evidence type="ECO:0000256" key="5">
    <source>
        <dbReference type="ARBA" id="ARBA00022917"/>
    </source>
</evidence>
<dbReference type="EC" id="6.3.5.7" evidence="8"/>
<feature type="active site" description="Charge relay system" evidence="8">
    <location>
        <position position="82"/>
    </location>
</feature>
<keyword evidence="11" id="KW-1185">Reference proteome</keyword>
<dbReference type="GO" id="GO:0006412">
    <property type="term" value="P:translation"/>
    <property type="evidence" value="ECO:0007669"/>
    <property type="project" value="UniProtKB-UniRule"/>
</dbReference>
<comment type="caution">
    <text evidence="10">The sequence shown here is derived from an EMBL/GenBank/DDBJ whole genome shotgun (WGS) entry which is preliminary data.</text>
</comment>
<dbReference type="Proteomes" id="UP000322499">
    <property type="component" value="Unassembled WGS sequence"/>
</dbReference>
<dbReference type="GO" id="GO:0016740">
    <property type="term" value="F:transferase activity"/>
    <property type="evidence" value="ECO:0007669"/>
    <property type="project" value="UniProtKB-KW"/>
</dbReference>
<dbReference type="EMBL" id="VNHW01000011">
    <property type="protein sequence ID" value="TYP85958.1"/>
    <property type="molecule type" value="Genomic_DNA"/>
</dbReference>
<comment type="catalytic activity">
    <reaction evidence="7 8">
        <text>L-glutamyl-tRNA(Gln) + L-glutamine + ATP + H2O = L-glutaminyl-tRNA(Gln) + L-glutamate + ADP + phosphate + H(+)</text>
        <dbReference type="Rhea" id="RHEA:17521"/>
        <dbReference type="Rhea" id="RHEA-COMP:9681"/>
        <dbReference type="Rhea" id="RHEA-COMP:9684"/>
        <dbReference type="ChEBI" id="CHEBI:15377"/>
        <dbReference type="ChEBI" id="CHEBI:15378"/>
        <dbReference type="ChEBI" id="CHEBI:29985"/>
        <dbReference type="ChEBI" id="CHEBI:30616"/>
        <dbReference type="ChEBI" id="CHEBI:43474"/>
        <dbReference type="ChEBI" id="CHEBI:58359"/>
        <dbReference type="ChEBI" id="CHEBI:78520"/>
        <dbReference type="ChEBI" id="CHEBI:78521"/>
        <dbReference type="ChEBI" id="CHEBI:456216"/>
        <dbReference type="EC" id="6.3.5.7"/>
    </reaction>
</comment>
<comment type="function">
    <text evidence="6 8">Allows the formation of correctly charged Gln-tRNA(Gln) through the transamidation of misacylated Glu-tRNA(Gln) in organisms which lack glutaminyl-tRNA synthetase. The reaction takes place in the presence of glutamine and ATP through an activated gamma-phospho-Glu-tRNA(Gln).</text>
</comment>
<evidence type="ECO:0000313" key="11">
    <source>
        <dbReference type="Proteomes" id="UP000322499"/>
    </source>
</evidence>
<gene>
    <name evidence="8" type="primary">gatA</name>
    <name evidence="10" type="ORF">BD833_11199</name>
</gene>
<dbReference type="GO" id="GO:0030956">
    <property type="term" value="C:glutamyl-tRNA(Gln) amidotransferase complex"/>
    <property type="evidence" value="ECO:0007669"/>
    <property type="project" value="InterPro"/>
</dbReference>
<name>A0A5S5CSP5_9ACTN</name>
<accession>A0A5S5CSP5</accession>
<sequence length="517" mass="53570">MSSPDLTTTSAADLSRALQAGELSSAEVTRAYLDRIATEDGALGAYLHVDAEAALATAGAVDAARAEGRELGPLAGVPLALKDVVVTEGVPTTSGSKILEGWRPPYDATLAAKLKTAGTVLLGKTNMDEFAMGSSTENSAYRVTRNPWDHDRIPGGSSGGSSAAVAGGLAPWSIGTDTGGSIRQPAALTGLVGHKPTYGSVSRYGLIAFSSSLDQAGPMTRTVLDAALLHEAIAGHDTYDSTSIDCPIPVLAEAARRGAGGELAGLKVGVVRELGGEGHTEGYEQGVLDRFREAVALLESMGAEVREVSCPAFDLALPAYYLIAPSEASSNLARFDGVRYGLRVGDDGSRDLDEVMALTREQGFGAEVKRRIILGSYALSAGYYDAYYGQAQKVRTLIGRDFTAAFSTDDGLGLDVLVSPTTPTVAFPIGSRVDDPIAMYAADLCTLPASLAGVPAISVPCGLSEGLPVGFQIMAPALADDRCYRVAAALEAAQDAARGHRLLDELGRLGSKEDTPS</sequence>
<dbReference type="SUPFAM" id="SSF75304">
    <property type="entry name" value="Amidase signature (AS) enzymes"/>
    <property type="match status" value="1"/>
</dbReference>
<evidence type="ECO:0000259" key="9">
    <source>
        <dbReference type="Pfam" id="PF01425"/>
    </source>
</evidence>
<dbReference type="InterPro" id="IPR000120">
    <property type="entry name" value="Amidase"/>
</dbReference>
<comment type="similarity">
    <text evidence="1 8">Belongs to the amidase family. GatA subfamily.</text>
</comment>